<organism evidence="2 3">
    <name type="scientific">Tremella mesenterica</name>
    <name type="common">Jelly fungus</name>
    <dbReference type="NCBI Taxonomy" id="5217"/>
    <lineage>
        <taxon>Eukaryota</taxon>
        <taxon>Fungi</taxon>
        <taxon>Dikarya</taxon>
        <taxon>Basidiomycota</taxon>
        <taxon>Agaricomycotina</taxon>
        <taxon>Tremellomycetes</taxon>
        <taxon>Tremellales</taxon>
        <taxon>Tremellaceae</taxon>
        <taxon>Tremella</taxon>
    </lineage>
</organism>
<proteinExistence type="predicted"/>
<evidence type="ECO:0000256" key="1">
    <source>
        <dbReference type="SAM" id="MobiDB-lite"/>
    </source>
</evidence>
<reference evidence="2 3" key="1">
    <citation type="submission" date="2016-06" db="EMBL/GenBank/DDBJ databases">
        <title>Evolution of pathogenesis and genome organization in the Tremellales.</title>
        <authorList>
            <person name="Cuomo C."/>
            <person name="Litvintseva A."/>
            <person name="Heitman J."/>
            <person name="Chen Y."/>
            <person name="Sun S."/>
            <person name="Springer D."/>
            <person name="Dromer F."/>
            <person name="Young S."/>
            <person name="Zeng Q."/>
            <person name="Chapman S."/>
            <person name="Gujja S."/>
            <person name="Saif S."/>
            <person name="Birren B."/>
        </authorList>
    </citation>
    <scope>NUCLEOTIDE SEQUENCE [LARGE SCALE GENOMIC DNA]</scope>
    <source>
        <strain evidence="2 3">ATCC 28783</strain>
    </source>
</reference>
<gene>
    <name evidence="2" type="ORF">M231_06593</name>
</gene>
<evidence type="ECO:0000313" key="2">
    <source>
        <dbReference type="EMBL" id="RXK36151.1"/>
    </source>
</evidence>
<feature type="region of interest" description="Disordered" evidence="1">
    <location>
        <begin position="52"/>
        <end position="76"/>
    </location>
</feature>
<name>A0A4Q1BG57_TREME</name>
<feature type="compositionally biased region" description="Polar residues" evidence="1">
    <location>
        <begin position="539"/>
        <end position="548"/>
    </location>
</feature>
<feature type="compositionally biased region" description="Basic and acidic residues" evidence="1">
    <location>
        <begin position="304"/>
        <end position="313"/>
    </location>
</feature>
<feature type="region of interest" description="Disordered" evidence="1">
    <location>
        <begin position="288"/>
        <end position="313"/>
    </location>
</feature>
<dbReference type="Proteomes" id="UP000289152">
    <property type="component" value="Unassembled WGS sequence"/>
</dbReference>
<protein>
    <submittedName>
        <fullName evidence="2">Uncharacterized protein</fullName>
    </submittedName>
</protein>
<feature type="region of interest" description="Disordered" evidence="1">
    <location>
        <begin position="487"/>
        <end position="580"/>
    </location>
</feature>
<dbReference type="EMBL" id="SDIL01000107">
    <property type="protein sequence ID" value="RXK36151.1"/>
    <property type="molecule type" value="Genomic_DNA"/>
</dbReference>
<feature type="compositionally biased region" description="Low complexity" evidence="1">
    <location>
        <begin position="550"/>
        <end position="560"/>
    </location>
</feature>
<sequence>MSLDNHTGNTPLTVPSSIYPPSIVITSPDGLIVGGRVDTRLHSDPLQGFIQAGTSAHTRPPPSLAPHSGNETANRRPIPESWSAMVKKHSQKVAADTIKSIRGGSAVEEIYSQFGRRYRSMQEVYLADYSRFLEAETLQRLTGRLESLYYGDKDLLSSLSATYIFIRSLPAPWTYPKDCSITLDKPGDWRLTTADNLIPQILIQVDTMVNRLGPSVPIDGVVRDMLELTIIRDTHAWLERTMLETAGTTNMYGTFVTECFVSGPSKVHISSNMDRYYVTSHINGFIDASNPSQQGVPNRRHRNDQRLGQDRERVSNNNMVGLLPLSTLIAAGFLPRSFNTVDGRPVTAVGRLTDNQTNLLDQPYFNSSLAPDAEYTRQEGFFPSLLDGTNDTRFVDRWGGRFSTEGDMNSSVLLAILMNDPNMSKIMEDVNIRVQSDMLSQGSLGNLSYNFSIYPGENTTPFWLSPSQRLEGPGTVEHDALVARSSGPLREESGNNLPSFPTQSQRSFTNEEFYTPLNMSGEGGDAPSFHSIDPHPEYMNQTPQTLAVNAQPTSQPTSQPASPPISRPSSPPPYSSEGLTSMAQEQIDQLDSIAEEGRALAENLDNLEALLYELTSLVHSSLNQGDPVPGPINDDTPQSTSPPDSPFEESEVFPSSTESPENFQTDGNLTNSTRPYNSNDSWDDIQYDYTSKDLGLTSVHPDDLIHGGDTKTYGLLSRFRSAFGGNEHRDDSDATGENPRVWKVRQKAPHRLGRWFDNILNGPPPEALSSIDN</sequence>
<comment type="caution">
    <text evidence="2">The sequence shown here is derived from an EMBL/GenBank/DDBJ whole genome shotgun (WGS) entry which is preliminary data.</text>
</comment>
<feature type="compositionally biased region" description="Low complexity" evidence="1">
    <location>
        <begin position="652"/>
        <end position="661"/>
    </location>
</feature>
<feature type="compositionally biased region" description="Polar residues" evidence="1">
    <location>
        <begin position="494"/>
        <end position="512"/>
    </location>
</feature>
<dbReference type="AlphaFoldDB" id="A0A4Q1BG57"/>
<accession>A0A4Q1BG57</accession>
<feature type="compositionally biased region" description="Pro residues" evidence="1">
    <location>
        <begin position="561"/>
        <end position="574"/>
    </location>
</feature>
<feature type="region of interest" description="Disordered" evidence="1">
    <location>
        <begin position="622"/>
        <end position="680"/>
    </location>
</feature>
<evidence type="ECO:0000313" key="3">
    <source>
        <dbReference type="Proteomes" id="UP000289152"/>
    </source>
</evidence>
<feature type="compositionally biased region" description="Polar residues" evidence="1">
    <location>
        <begin position="662"/>
        <end position="680"/>
    </location>
</feature>
<dbReference type="VEuPathDB" id="FungiDB:TREMEDRAFT_66347"/>
<dbReference type="InParanoid" id="A0A4Q1BG57"/>
<dbReference type="VEuPathDB" id="FungiDB:TREMEDRAFT_66348"/>
<keyword evidence="3" id="KW-1185">Reference proteome</keyword>